<dbReference type="PANTHER" id="PTHR30543">
    <property type="entry name" value="CHROMATE REDUCTASE"/>
    <property type="match status" value="1"/>
</dbReference>
<proteinExistence type="predicted"/>
<evidence type="ECO:0000259" key="1">
    <source>
        <dbReference type="Pfam" id="PF03358"/>
    </source>
</evidence>
<dbReference type="Proteomes" id="UP001196509">
    <property type="component" value="Unassembled WGS sequence"/>
</dbReference>
<reference evidence="2" key="1">
    <citation type="submission" date="2021-08" db="EMBL/GenBank/DDBJ databases">
        <title>Hoeflea bacterium WL0058 sp. nov., isolated from the sediment.</title>
        <authorList>
            <person name="Wang L."/>
            <person name="Zhang D."/>
        </authorList>
    </citation>
    <scope>NUCLEOTIDE SEQUENCE</scope>
    <source>
        <strain evidence="2">WL0058</strain>
    </source>
</reference>
<name>A0AAE2ZHR1_9HYPH</name>
<dbReference type="EMBL" id="JAICBX010000001">
    <property type="protein sequence ID" value="MBW8636284.1"/>
    <property type="molecule type" value="Genomic_DNA"/>
</dbReference>
<dbReference type="GO" id="GO:0005829">
    <property type="term" value="C:cytosol"/>
    <property type="evidence" value="ECO:0007669"/>
    <property type="project" value="TreeGrafter"/>
</dbReference>
<protein>
    <submittedName>
        <fullName evidence="2">NAD(P)H-dependent oxidoreductase</fullName>
    </submittedName>
</protein>
<dbReference type="PANTHER" id="PTHR30543:SF21">
    <property type="entry name" value="NAD(P)H-DEPENDENT FMN REDUCTASE LOT6"/>
    <property type="match status" value="1"/>
</dbReference>
<dbReference type="SUPFAM" id="SSF52218">
    <property type="entry name" value="Flavoproteins"/>
    <property type="match status" value="1"/>
</dbReference>
<comment type="caution">
    <text evidence="2">The sequence shown here is derived from an EMBL/GenBank/DDBJ whole genome shotgun (WGS) entry which is preliminary data.</text>
</comment>
<dbReference type="GO" id="GO:0016491">
    <property type="term" value="F:oxidoreductase activity"/>
    <property type="evidence" value="ECO:0007669"/>
    <property type="project" value="InterPro"/>
</dbReference>
<dbReference type="InterPro" id="IPR005025">
    <property type="entry name" value="FMN_Rdtase-like_dom"/>
</dbReference>
<dbReference type="Pfam" id="PF03358">
    <property type="entry name" value="FMN_red"/>
    <property type="match status" value="1"/>
</dbReference>
<dbReference type="AlphaFoldDB" id="A0AAE2ZHR1"/>
<dbReference type="RefSeq" id="WP_220226982.1">
    <property type="nucleotide sequence ID" value="NZ_JAICBX010000001.1"/>
</dbReference>
<sequence>MALVQVVVGSVREKRIGRKVADWFMEAGAGRDDIELELVDLKEVNLPMFDEPNHPRFANYVHDHTKAWSETVARADGFVFVTPEYNHSFPPALKNAIDYLSQEWKFKPAGFVSYGGVAAGTRAVQALKPVLACFQMPLVLENVHIPFVGSLFNDDGVFVPPDGLDEAARLLHDRMAFWIAHQAGLRDS</sequence>
<dbReference type="InterPro" id="IPR050712">
    <property type="entry name" value="NAD(P)H-dep_reductase"/>
</dbReference>
<feature type="domain" description="NADPH-dependent FMN reductase-like" evidence="1">
    <location>
        <begin position="4"/>
        <end position="145"/>
    </location>
</feature>
<dbReference type="Gene3D" id="3.40.50.360">
    <property type="match status" value="1"/>
</dbReference>
<keyword evidence="3" id="KW-1185">Reference proteome</keyword>
<gene>
    <name evidence="2" type="ORF">K1W69_03710</name>
</gene>
<organism evidence="2 3">
    <name type="scientific">Flavimaribacter sediminis</name>
    <dbReference type="NCBI Taxonomy" id="2865987"/>
    <lineage>
        <taxon>Bacteria</taxon>
        <taxon>Pseudomonadati</taxon>
        <taxon>Pseudomonadota</taxon>
        <taxon>Alphaproteobacteria</taxon>
        <taxon>Hyphomicrobiales</taxon>
        <taxon>Rhizobiaceae</taxon>
        <taxon>Flavimaribacter</taxon>
    </lineage>
</organism>
<evidence type="ECO:0000313" key="3">
    <source>
        <dbReference type="Proteomes" id="UP001196509"/>
    </source>
</evidence>
<evidence type="ECO:0000313" key="2">
    <source>
        <dbReference type="EMBL" id="MBW8636284.1"/>
    </source>
</evidence>
<dbReference type="GO" id="GO:0010181">
    <property type="term" value="F:FMN binding"/>
    <property type="evidence" value="ECO:0007669"/>
    <property type="project" value="TreeGrafter"/>
</dbReference>
<accession>A0AAE2ZHR1</accession>
<dbReference type="InterPro" id="IPR029039">
    <property type="entry name" value="Flavoprotein-like_sf"/>
</dbReference>